<reference evidence="3 4" key="1">
    <citation type="submission" date="2019-08" db="EMBL/GenBank/DDBJ databases">
        <title>Whole genome sequencing of chitin degrading bacteria Chitinophaga pinensis YS16.</title>
        <authorList>
            <person name="Singh R.P."/>
            <person name="Manchanda G."/>
            <person name="Maurya I.K."/>
            <person name="Joshi N.K."/>
            <person name="Srivastava A.K."/>
        </authorList>
    </citation>
    <scope>NUCLEOTIDE SEQUENCE [LARGE SCALE GENOMIC DNA]</scope>
    <source>
        <strain evidence="3 4">YS-16</strain>
    </source>
</reference>
<accession>A0A5C6LQS3</accession>
<dbReference type="Gene3D" id="2.120.10.30">
    <property type="entry name" value="TolB, C-terminal domain"/>
    <property type="match status" value="1"/>
</dbReference>
<organism evidence="3 4">
    <name type="scientific">Chitinophaga pinensis</name>
    <dbReference type="NCBI Taxonomy" id="79329"/>
    <lineage>
        <taxon>Bacteria</taxon>
        <taxon>Pseudomonadati</taxon>
        <taxon>Bacteroidota</taxon>
        <taxon>Chitinophagia</taxon>
        <taxon>Chitinophagales</taxon>
        <taxon>Chitinophagaceae</taxon>
        <taxon>Chitinophaga</taxon>
    </lineage>
</organism>
<dbReference type="Pfam" id="PF03022">
    <property type="entry name" value="MRJP"/>
    <property type="match status" value="1"/>
</dbReference>
<dbReference type="Proteomes" id="UP000318815">
    <property type="component" value="Unassembled WGS sequence"/>
</dbReference>
<dbReference type="InterPro" id="IPR011042">
    <property type="entry name" value="6-blade_b-propeller_TolB-like"/>
</dbReference>
<dbReference type="EMBL" id="VOHS01000013">
    <property type="protein sequence ID" value="TWV99794.1"/>
    <property type="molecule type" value="Genomic_DNA"/>
</dbReference>
<comment type="caution">
    <text evidence="3">The sequence shown here is derived from an EMBL/GenBank/DDBJ whole genome shotgun (WGS) entry which is preliminary data.</text>
</comment>
<keyword evidence="2" id="KW-0964">Secreted</keyword>
<evidence type="ECO:0000256" key="2">
    <source>
        <dbReference type="ARBA" id="ARBA00022525"/>
    </source>
</evidence>
<evidence type="ECO:0000313" key="3">
    <source>
        <dbReference type="EMBL" id="TWV99794.1"/>
    </source>
</evidence>
<sequence length="77" mass="8824">MSDTAYHFTMDGRELTKADGSIPKINSDGIALSPDKAWLYYKPLTDDRLYRINTALLRDFSTPSQKIDNVWKILENS</sequence>
<dbReference type="RefSeq" id="WP_146305910.1">
    <property type="nucleotide sequence ID" value="NZ_VOHS01000013.1"/>
</dbReference>
<evidence type="ECO:0000256" key="1">
    <source>
        <dbReference type="ARBA" id="ARBA00004613"/>
    </source>
</evidence>
<name>A0A5C6LQS3_9BACT</name>
<dbReference type="OrthoDB" id="9797664at2"/>
<evidence type="ECO:0000313" key="4">
    <source>
        <dbReference type="Proteomes" id="UP000318815"/>
    </source>
</evidence>
<dbReference type="AlphaFoldDB" id="A0A5C6LQS3"/>
<comment type="subcellular location">
    <subcellularLocation>
        <location evidence="1">Secreted</location>
    </subcellularLocation>
</comment>
<dbReference type="InterPro" id="IPR017996">
    <property type="entry name" value="MRJP/yellow-related"/>
</dbReference>
<protein>
    <submittedName>
        <fullName evidence="3">Uncharacterized protein</fullName>
    </submittedName>
</protein>
<gene>
    <name evidence="3" type="ORF">FEF09_15205</name>
</gene>
<dbReference type="GO" id="GO:0005576">
    <property type="term" value="C:extracellular region"/>
    <property type="evidence" value="ECO:0007669"/>
    <property type="project" value="UniProtKB-SubCell"/>
</dbReference>
<proteinExistence type="predicted"/>
<keyword evidence="4" id="KW-1185">Reference proteome</keyword>